<dbReference type="Proteomes" id="UP000216107">
    <property type="component" value="Unassembled WGS sequence"/>
</dbReference>
<protein>
    <recommendedName>
        <fullName evidence="4">ATP-dependent Clp protease proteolytic subunit</fullName>
    </recommendedName>
</protein>
<dbReference type="Pfam" id="PF00574">
    <property type="entry name" value="CLP_protease"/>
    <property type="match status" value="1"/>
</dbReference>
<evidence type="ECO:0000313" key="2">
    <source>
        <dbReference type="EMBL" id="PAS91349.1"/>
    </source>
</evidence>
<comment type="caution">
    <text evidence="2">The sequence shown here is derived from an EMBL/GenBank/DDBJ whole genome shotgun (WGS) entry which is preliminary data.</text>
</comment>
<dbReference type="CDD" id="cd07016">
    <property type="entry name" value="S14_ClpP_1"/>
    <property type="match status" value="1"/>
</dbReference>
<reference evidence="2 3" key="1">
    <citation type="submission" date="2017-07" db="EMBL/GenBank/DDBJ databases">
        <title>Candidatus Dactylopiibacterium carminicum, a nitrogen-fixing symbiont of the cochineal insect Dactylopius coccus and Dactylopius opuntiae (Hemiptera: Coccoidea: Dactylopiidae).</title>
        <authorList>
            <person name="Vera A."/>
        </authorList>
    </citation>
    <scope>NUCLEOTIDE SEQUENCE [LARGE SCALE GENOMIC DNA]</scope>
    <source>
        <strain evidence="2 3">NFDCM</strain>
    </source>
</reference>
<dbReference type="SUPFAM" id="SSF52096">
    <property type="entry name" value="ClpP/crotonase"/>
    <property type="match status" value="1"/>
</dbReference>
<gene>
    <name evidence="2" type="ORF">CGU29_17000</name>
</gene>
<feature type="region of interest" description="Disordered" evidence="1">
    <location>
        <begin position="154"/>
        <end position="180"/>
    </location>
</feature>
<organism evidence="2 3">
    <name type="scientific">Candidatus Dactylopiibacterium carminicum</name>
    <dbReference type="NCBI Taxonomy" id="857335"/>
    <lineage>
        <taxon>Bacteria</taxon>
        <taxon>Pseudomonadati</taxon>
        <taxon>Pseudomonadota</taxon>
        <taxon>Betaproteobacteria</taxon>
        <taxon>Rhodocyclales</taxon>
        <taxon>Rhodocyclaceae</taxon>
        <taxon>Candidatus Dactylopiibacterium</taxon>
    </lineage>
</organism>
<feature type="non-terminal residue" evidence="2">
    <location>
        <position position="180"/>
    </location>
</feature>
<feature type="compositionally biased region" description="Basic residues" evidence="1">
    <location>
        <begin position="167"/>
        <end position="180"/>
    </location>
</feature>
<evidence type="ECO:0008006" key="4">
    <source>
        <dbReference type="Google" id="ProtNLM"/>
    </source>
</evidence>
<proteinExistence type="predicted"/>
<accession>A0A272EMJ9</accession>
<evidence type="ECO:0000313" key="3">
    <source>
        <dbReference type="Proteomes" id="UP000216107"/>
    </source>
</evidence>
<dbReference type="InterPro" id="IPR029045">
    <property type="entry name" value="ClpP/crotonase-like_dom_sf"/>
</dbReference>
<sequence>MPRCSWFSVQALAPAAAEIRIRGIIGDWGLTDANLIAEIEMLGDIQEITLRINSRGGGLAQALGIFNYLRTHPARIVAYIEGVAMSAATIPMMAADRIVMPSNTLLMIHNPFYTEDDLPYLSEAAREGLIAHRDALIETYAARTNLGREELGALGRQQRSGQDLAGRQRRKRHRTTGQPG</sequence>
<dbReference type="InterPro" id="IPR023562">
    <property type="entry name" value="ClpP/TepA"/>
</dbReference>
<evidence type="ECO:0000256" key="1">
    <source>
        <dbReference type="SAM" id="MobiDB-lite"/>
    </source>
</evidence>
<dbReference type="Gene3D" id="3.90.226.10">
    <property type="entry name" value="2-enoyl-CoA Hydratase, Chain A, domain 1"/>
    <property type="match status" value="1"/>
</dbReference>
<dbReference type="EMBL" id="NMRN01000098">
    <property type="protein sequence ID" value="PAS91349.1"/>
    <property type="molecule type" value="Genomic_DNA"/>
</dbReference>
<dbReference type="AlphaFoldDB" id="A0A272EMJ9"/>
<name>A0A272EMJ9_9RHOO</name>